<evidence type="ECO:0000256" key="7">
    <source>
        <dbReference type="ARBA" id="ARBA00022987"/>
    </source>
</evidence>
<evidence type="ECO:0000256" key="6">
    <source>
        <dbReference type="ARBA" id="ARBA00022840"/>
    </source>
</evidence>
<evidence type="ECO:0000256" key="5">
    <source>
        <dbReference type="ARBA" id="ARBA00022801"/>
    </source>
</evidence>
<dbReference type="EMBL" id="FNQM01000004">
    <property type="protein sequence ID" value="SEA37195.1"/>
    <property type="molecule type" value="Genomic_DNA"/>
</dbReference>
<comment type="catalytic activity">
    <reaction evidence="9">
        <text>ATP + H2O = ADP + phosphate + H(+)</text>
        <dbReference type="Rhea" id="RHEA:13065"/>
        <dbReference type="ChEBI" id="CHEBI:15377"/>
        <dbReference type="ChEBI" id="CHEBI:15378"/>
        <dbReference type="ChEBI" id="CHEBI:30616"/>
        <dbReference type="ChEBI" id="CHEBI:43474"/>
        <dbReference type="ChEBI" id="CHEBI:456216"/>
    </reaction>
</comment>
<keyword evidence="6" id="KW-0067">ATP-binding</keyword>
<evidence type="ECO:0000313" key="12">
    <source>
        <dbReference type="EMBL" id="SEA37195.1"/>
    </source>
</evidence>
<dbReference type="InterPro" id="IPR050764">
    <property type="entry name" value="CbbQ/NirQ/NorQ/GpvN"/>
</dbReference>
<dbReference type="Gene3D" id="3.40.50.300">
    <property type="entry name" value="P-loop containing nucleotide triphosphate hydrolases"/>
    <property type="match status" value="1"/>
</dbReference>
<dbReference type="SUPFAM" id="SSF52540">
    <property type="entry name" value="P-loop containing nucleoside triphosphate hydrolases"/>
    <property type="match status" value="1"/>
</dbReference>
<protein>
    <submittedName>
        <fullName evidence="12">Gas vesicle protein GvpN</fullName>
    </submittedName>
</protein>
<organism evidence="12 13">
    <name type="scientific">Rubrimonas cliftonensis</name>
    <dbReference type="NCBI Taxonomy" id="89524"/>
    <lineage>
        <taxon>Bacteria</taxon>
        <taxon>Pseudomonadati</taxon>
        <taxon>Pseudomonadota</taxon>
        <taxon>Alphaproteobacteria</taxon>
        <taxon>Rhodobacterales</taxon>
        <taxon>Paracoccaceae</taxon>
        <taxon>Rubrimonas</taxon>
    </lineage>
</organism>
<keyword evidence="5" id="KW-0378">Hydrolase</keyword>
<comment type="similarity">
    <text evidence="2">Belongs to the CbbQ/NirQ/NorQ/GpvN family.</text>
</comment>
<keyword evidence="7" id="KW-0304">Gas vesicle</keyword>
<dbReference type="OrthoDB" id="9808317at2"/>
<dbReference type="Pfam" id="PF07728">
    <property type="entry name" value="AAA_5"/>
    <property type="match status" value="1"/>
</dbReference>
<keyword evidence="13" id="KW-1185">Reference proteome</keyword>
<evidence type="ECO:0000256" key="9">
    <source>
        <dbReference type="ARBA" id="ARBA00049360"/>
    </source>
</evidence>
<evidence type="ECO:0000256" key="8">
    <source>
        <dbReference type="ARBA" id="ARBA00035108"/>
    </source>
</evidence>
<feature type="domain" description="AAA+ ATPase" evidence="11">
    <location>
        <begin position="109"/>
        <end position="272"/>
    </location>
</feature>
<dbReference type="InterPro" id="IPR003593">
    <property type="entry name" value="AAA+_ATPase"/>
</dbReference>
<proteinExistence type="inferred from homology"/>
<gene>
    <name evidence="12" type="ORF">SAMN05444370_104295</name>
</gene>
<keyword evidence="3" id="KW-0963">Cytoplasm</keyword>
<dbReference type="GO" id="GO:0005524">
    <property type="term" value="F:ATP binding"/>
    <property type="evidence" value="ECO:0007669"/>
    <property type="project" value="UniProtKB-KW"/>
</dbReference>
<accession>A0A1H4AMU5</accession>
<dbReference type="STRING" id="89524.SAMN05444370_104295"/>
<evidence type="ECO:0000259" key="11">
    <source>
        <dbReference type="SMART" id="SM00382"/>
    </source>
</evidence>
<dbReference type="Proteomes" id="UP000198703">
    <property type="component" value="Unassembled WGS sequence"/>
</dbReference>
<feature type="compositionally biased region" description="Basic and acidic residues" evidence="10">
    <location>
        <begin position="22"/>
        <end position="31"/>
    </location>
</feature>
<dbReference type="GO" id="GO:0031412">
    <property type="term" value="P:gas vesicle organization"/>
    <property type="evidence" value="ECO:0007669"/>
    <property type="project" value="InterPro"/>
</dbReference>
<dbReference type="InterPro" id="IPR013462">
    <property type="entry name" value="Gas-vesicle_GvpN"/>
</dbReference>
<evidence type="ECO:0000256" key="4">
    <source>
        <dbReference type="ARBA" id="ARBA00022741"/>
    </source>
</evidence>
<feature type="region of interest" description="Disordered" evidence="10">
    <location>
        <begin position="1"/>
        <end position="58"/>
    </location>
</feature>
<dbReference type="InterPro" id="IPR027417">
    <property type="entry name" value="P-loop_NTPase"/>
</dbReference>
<evidence type="ECO:0000256" key="1">
    <source>
        <dbReference type="ARBA" id="ARBA00004496"/>
    </source>
</evidence>
<evidence type="ECO:0000256" key="3">
    <source>
        <dbReference type="ARBA" id="ARBA00022490"/>
    </source>
</evidence>
<dbReference type="GO" id="GO:0005737">
    <property type="term" value="C:cytoplasm"/>
    <property type="evidence" value="ECO:0007669"/>
    <property type="project" value="UniProtKB-SubCell"/>
</dbReference>
<evidence type="ECO:0000256" key="2">
    <source>
        <dbReference type="ARBA" id="ARBA00009417"/>
    </source>
</evidence>
<dbReference type="NCBIfam" id="TIGR02640">
    <property type="entry name" value="gas_vesic_GvpN"/>
    <property type="match status" value="1"/>
</dbReference>
<dbReference type="InterPro" id="IPR011704">
    <property type="entry name" value="ATPase_dyneun-rel_AAA"/>
</dbReference>
<dbReference type="RefSeq" id="WP_093252370.1">
    <property type="nucleotide sequence ID" value="NZ_FNQM01000004.1"/>
</dbReference>
<dbReference type="AlphaFoldDB" id="A0A1H4AMU5"/>
<reference evidence="12 13" key="1">
    <citation type="submission" date="2016-10" db="EMBL/GenBank/DDBJ databases">
        <authorList>
            <person name="de Groot N.N."/>
        </authorList>
    </citation>
    <scope>NUCLEOTIDE SEQUENCE [LARGE SCALE GENOMIC DNA]</scope>
    <source>
        <strain evidence="12 13">DSM 15345</strain>
    </source>
</reference>
<dbReference type="GO" id="GO:0016887">
    <property type="term" value="F:ATP hydrolysis activity"/>
    <property type="evidence" value="ECO:0007669"/>
    <property type="project" value="InterPro"/>
</dbReference>
<keyword evidence="4" id="KW-0547">Nucleotide-binding</keyword>
<feature type="compositionally biased region" description="Low complexity" evidence="10">
    <location>
        <begin position="32"/>
        <end position="58"/>
    </location>
</feature>
<dbReference type="CDD" id="cd00009">
    <property type="entry name" value="AAA"/>
    <property type="match status" value="1"/>
</dbReference>
<dbReference type="PANTHER" id="PTHR42759">
    <property type="entry name" value="MOXR FAMILY PROTEIN"/>
    <property type="match status" value="1"/>
</dbReference>
<name>A0A1H4AMU5_9RHOB</name>
<dbReference type="GO" id="GO:0031411">
    <property type="term" value="C:gas vesicle"/>
    <property type="evidence" value="ECO:0007669"/>
    <property type="project" value="UniProtKB-SubCell"/>
</dbReference>
<comment type="subcellular location">
    <subcellularLocation>
        <location evidence="1">Cytoplasm</location>
    </subcellularLocation>
    <subcellularLocation>
        <location evidence="8">Gas vesicle</location>
    </subcellularLocation>
</comment>
<sequence length="401" mass="41919">MGGRLFGAAAPATPEDDMTTSLRDDGGHADDGAAPLPDDDAPLGAAPEPLALDAPGAAEGADPGDVFAAMVDEAASAAAGALILRPRADLFMDAELRSMHSRAVAYLRAGAPVHFRGPAGAGKTTLALHVAAWLGRPVSMVTGDSRMTSADLLGREVGETTTRLHDRYVSRVVKTASATRVAWSDSALTEAMTRGWTLIYDEFTRAPAEANNALLSALEERVLILSNPASGRRYVRAHPEFRAILTSNPEEYAGVSAAPDALFDRMVTFDLSWGDHAAERGIVASRTGLAEEDADVVVRLVRAVRESGARAGAASPASLRTAILLGRIMAALGVRAQARDERFAQICLDVLEARAPRGADGAGRAAHAEALRAAIRDACRARRPANPFAPAPDAIVTEPAA</sequence>
<dbReference type="SMART" id="SM00382">
    <property type="entry name" value="AAA"/>
    <property type="match status" value="1"/>
</dbReference>
<dbReference type="PANTHER" id="PTHR42759:SF1">
    <property type="entry name" value="MAGNESIUM-CHELATASE SUBUNIT CHLD"/>
    <property type="match status" value="1"/>
</dbReference>
<evidence type="ECO:0000313" key="13">
    <source>
        <dbReference type="Proteomes" id="UP000198703"/>
    </source>
</evidence>
<evidence type="ECO:0000256" key="10">
    <source>
        <dbReference type="SAM" id="MobiDB-lite"/>
    </source>
</evidence>